<dbReference type="PANTHER" id="PTHR13902">
    <property type="entry name" value="SERINE/THREONINE-PROTEIN KINASE WNK WITH NO LYSINE -RELATED"/>
    <property type="match status" value="1"/>
</dbReference>
<evidence type="ECO:0000256" key="1">
    <source>
        <dbReference type="ARBA" id="ARBA00004544"/>
    </source>
</evidence>
<dbReference type="Gene3D" id="1.10.3090.10">
    <property type="entry name" value="cca-adding enzyme, domain 2"/>
    <property type="match status" value="1"/>
</dbReference>
<protein>
    <recommendedName>
        <fullName evidence="8">Nuclear receptor-binding protein homolog</fullName>
    </recommendedName>
    <alternativeName>
        <fullName evidence="9">MLF1-adaptor molecule</fullName>
    </alternativeName>
</protein>
<evidence type="ECO:0000256" key="5">
    <source>
        <dbReference type="ARBA" id="ARBA00022679"/>
    </source>
</evidence>
<dbReference type="GO" id="GO:0005524">
    <property type="term" value="F:ATP binding"/>
    <property type="evidence" value="ECO:0007669"/>
    <property type="project" value="InterPro"/>
</dbReference>
<keyword evidence="5 10" id="KW-0808">Transferase</keyword>
<evidence type="ECO:0000256" key="8">
    <source>
        <dbReference type="ARBA" id="ARBA00069870"/>
    </source>
</evidence>
<sequence length="1096" mass="126086">MSNLKKTPLTQISEQSYQLFQEYVQTDEVKYLNDIFREGGFEIRLAGGGVRDLLSHIIPNDIDFATDARPDQMINMMSDKTNIRIITTPSENDLNNKRIRFVGDTQNRIREDYLRIFRYFRFHTRFGLAGSHDPETIATMKNNVDGLSVISGERIWSELKRILLNIECTNSVEMMFNELEMGHYMGFPSCSRNLDEFYKVQQRLAQLPVDSDPKWSWKPQTLFSSLITNCDELCSVVTRLKLSNYERDMMLYIITNRDSSDPFNSHILKTQLALSPKPNQPNLREHILQYLYYMGSSNELIAEMREWTIPVFPFNGHMVANRVQQKRQISELLNELKVTWANNDFDMTEHQMQEEVDRVLKRITSRSKVIRRIDCDPFFAQMDSEKDIKSSQPAVEDSEEEENEILEESPCGRWLKRREEVEQSNIPGIDATYLAMDTEEGVEVVWNEVRFSERKYFKAKEEIISDVFDRLIQLEHPNIVKLHKYWIHKDADMPRVIFITEYMSSGSLKQFLRKTKRHDIKMGLQAWRRWCTQTLSALCYLHSSQPPIIHGNINCDTIFISYNGLIKIGAIAPDAIHRHVKTVRADSKSNLHFIAPEMGIDQNSSVLSPAVDIYSFGMCALEMAALEISTDDDEVSHHITGDVIQKTIDALENPLQKNFIQQCLQRDANNRPSARDLLFHPIIFEVPALRLYCAHSILNNPSLQPEQLTEDAISRFLCLQNQSDRPVVEIRYADRPARVYRQSDFPNRELEKFLDEVKNGACPLTAIMTTTRPPLVSKQRTISPEIIDDQHKVINTPDNPYDEETRRIVHINCCVQPVSVDPLSFDVKIIIKLDDKINRQLTCEIINDQFIPSSIAQELVYFGFINKDDMDIVAGILFDTFNESQLYPNHVTSCEKSFEIQKCNNQIAPPMLQQPTILVSEPAMKIPSNQLDYQIQDLVLVPVQIEPEDLSFQPVDHNVIYNTTTTTTTTSTSCIISEPNVMNISNDVNLPQSSDLPPTQPPPTTMVANHSQLNYGGNNFAEQQQQQQHPGYQNEKALISLMDLNEQIEPVNYGDRPMSYVTNDLPQTNAPLHAVVNTTTTNNNNNNNHNHEHTNS</sequence>
<proteinExistence type="inferred from homology"/>
<dbReference type="Pfam" id="PF01743">
    <property type="entry name" value="PolyA_pol"/>
    <property type="match status" value="1"/>
</dbReference>
<dbReference type="InterPro" id="IPR011009">
    <property type="entry name" value="Kinase-like_dom_sf"/>
</dbReference>
<dbReference type="GO" id="GO:0004672">
    <property type="term" value="F:protein kinase activity"/>
    <property type="evidence" value="ECO:0007669"/>
    <property type="project" value="InterPro"/>
</dbReference>
<evidence type="ECO:0000256" key="10">
    <source>
        <dbReference type="RuleBase" id="RU003953"/>
    </source>
</evidence>
<evidence type="ECO:0000256" key="4">
    <source>
        <dbReference type="ARBA" id="ARBA00022553"/>
    </source>
</evidence>
<evidence type="ECO:0000259" key="11">
    <source>
        <dbReference type="PROSITE" id="PS50011"/>
    </source>
</evidence>
<dbReference type="GO" id="GO:0003723">
    <property type="term" value="F:RNA binding"/>
    <property type="evidence" value="ECO:0007669"/>
    <property type="project" value="UniProtKB-KW"/>
</dbReference>
<comment type="caution">
    <text evidence="12">The sequence shown here is derived from an EMBL/GenBank/DDBJ whole genome shotgun (WGS) entry which is preliminary data.</text>
</comment>
<dbReference type="InterPro" id="IPR050588">
    <property type="entry name" value="WNK_Ser-Thr_kinase"/>
</dbReference>
<evidence type="ECO:0000256" key="7">
    <source>
        <dbReference type="ARBA" id="ARBA00055167"/>
    </source>
</evidence>
<dbReference type="Pfam" id="PF07714">
    <property type="entry name" value="PK_Tyr_Ser-Thr"/>
    <property type="match status" value="1"/>
</dbReference>
<dbReference type="Pfam" id="PF12627">
    <property type="entry name" value="PolyA_pol_RNAbd"/>
    <property type="match status" value="1"/>
</dbReference>
<keyword evidence="10" id="KW-0694">RNA-binding</keyword>
<evidence type="ECO:0000256" key="9">
    <source>
        <dbReference type="ARBA" id="ARBA00078305"/>
    </source>
</evidence>
<dbReference type="FunFam" id="3.30.200.20:FF:000098">
    <property type="entry name" value="Nuclear receptor-binding protein 1"/>
    <property type="match status" value="1"/>
</dbReference>
<evidence type="ECO:0000256" key="2">
    <source>
        <dbReference type="ARBA" id="ARBA00007265"/>
    </source>
</evidence>
<dbReference type="SUPFAM" id="SSF81891">
    <property type="entry name" value="Poly A polymerase C-terminal region-like"/>
    <property type="match status" value="1"/>
</dbReference>
<reference evidence="12" key="1">
    <citation type="submission" date="2022-12" db="EMBL/GenBank/DDBJ databases">
        <title>Genome assemblies of Blomia tropicalis.</title>
        <authorList>
            <person name="Cui Y."/>
        </authorList>
    </citation>
    <scope>NUCLEOTIDE SEQUENCE</scope>
    <source>
        <tissue evidence="12">Adult mites</tissue>
    </source>
</reference>
<dbReference type="InterPro" id="IPR002646">
    <property type="entry name" value="PolA_pol_head_dom"/>
</dbReference>
<dbReference type="InterPro" id="IPR000719">
    <property type="entry name" value="Prot_kinase_dom"/>
</dbReference>
<dbReference type="InterPro" id="IPR032828">
    <property type="entry name" value="PolyA_RNA-bd"/>
</dbReference>
<evidence type="ECO:0000256" key="6">
    <source>
        <dbReference type="ARBA" id="ARBA00022741"/>
    </source>
</evidence>
<evidence type="ECO:0000313" key="12">
    <source>
        <dbReference type="EMBL" id="KAJ6218031.1"/>
    </source>
</evidence>
<dbReference type="FunFam" id="1.10.510.10:FF:000842">
    <property type="entry name" value="Nuclear receptor-binding protein"/>
    <property type="match status" value="1"/>
</dbReference>
<dbReference type="AlphaFoldDB" id="A0A9Q0RKT8"/>
<accession>A0A9Q0RKT8</accession>
<dbReference type="GO" id="GO:0005938">
    <property type="term" value="C:cell cortex"/>
    <property type="evidence" value="ECO:0007669"/>
    <property type="project" value="UniProtKB-SubCell"/>
</dbReference>
<dbReference type="SUPFAM" id="SSF56112">
    <property type="entry name" value="Protein kinase-like (PK-like)"/>
    <property type="match status" value="1"/>
</dbReference>
<comment type="subcellular location">
    <subcellularLocation>
        <location evidence="1">Cytoplasm</location>
        <location evidence="1">Cell cortex</location>
    </subcellularLocation>
</comment>
<organism evidence="12 13">
    <name type="scientific">Blomia tropicalis</name>
    <name type="common">Mite</name>
    <dbReference type="NCBI Taxonomy" id="40697"/>
    <lineage>
        <taxon>Eukaryota</taxon>
        <taxon>Metazoa</taxon>
        <taxon>Ecdysozoa</taxon>
        <taxon>Arthropoda</taxon>
        <taxon>Chelicerata</taxon>
        <taxon>Arachnida</taxon>
        <taxon>Acari</taxon>
        <taxon>Acariformes</taxon>
        <taxon>Sarcoptiformes</taxon>
        <taxon>Astigmata</taxon>
        <taxon>Glycyphagoidea</taxon>
        <taxon>Echimyopodidae</taxon>
        <taxon>Blomia</taxon>
    </lineage>
</organism>
<comment type="similarity">
    <text evidence="2 10">Belongs to the tRNA nucleotidyltransferase/poly(A) polymerase family.</text>
</comment>
<dbReference type="InterPro" id="IPR001245">
    <property type="entry name" value="Ser-Thr/Tyr_kinase_cat_dom"/>
</dbReference>
<dbReference type="InterPro" id="IPR043519">
    <property type="entry name" value="NT_sf"/>
</dbReference>
<dbReference type="Gene3D" id="1.10.510.10">
    <property type="entry name" value="Transferase(Phosphotransferase) domain 1"/>
    <property type="match status" value="1"/>
</dbReference>
<keyword evidence="3" id="KW-0963">Cytoplasm</keyword>
<dbReference type="SUPFAM" id="SSF81301">
    <property type="entry name" value="Nucleotidyltransferase"/>
    <property type="match status" value="1"/>
</dbReference>
<dbReference type="Proteomes" id="UP001142055">
    <property type="component" value="Chromosome 3"/>
</dbReference>
<feature type="domain" description="Protein kinase" evidence="11">
    <location>
        <begin position="418"/>
        <end position="683"/>
    </location>
</feature>
<dbReference type="GO" id="GO:0016779">
    <property type="term" value="F:nucleotidyltransferase activity"/>
    <property type="evidence" value="ECO:0007669"/>
    <property type="project" value="InterPro"/>
</dbReference>
<comment type="function">
    <text evidence="7">May play a role in subcellular trafficking between the endoplasmic reticulum and Golgi apparatus.</text>
</comment>
<evidence type="ECO:0000256" key="3">
    <source>
        <dbReference type="ARBA" id="ARBA00022490"/>
    </source>
</evidence>
<keyword evidence="13" id="KW-1185">Reference proteome</keyword>
<dbReference type="PROSITE" id="PS50011">
    <property type="entry name" value="PROTEIN_KINASE_DOM"/>
    <property type="match status" value="1"/>
</dbReference>
<dbReference type="GO" id="GO:0001680">
    <property type="term" value="P:tRNA 3'-terminal CCA addition"/>
    <property type="evidence" value="ECO:0007669"/>
    <property type="project" value="UniProtKB-ARBA"/>
</dbReference>
<keyword evidence="4" id="KW-0597">Phosphoprotein</keyword>
<gene>
    <name evidence="12" type="ORF">RDWZM_009188</name>
</gene>
<dbReference type="EMBL" id="JAPWDV010000003">
    <property type="protein sequence ID" value="KAJ6218031.1"/>
    <property type="molecule type" value="Genomic_DNA"/>
</dbReference>
<keyword evidence="6" id="KW-0547">Nucleotide-binding</keyword>
<name>A0A9Q0RKT8_BLOTA</name>
<dbReference type="Gene3D" id="3.30.200.20">
    <property type="entry name" value="Phosphorylase Kinase, domain 1"/>
    <property type="match status" value="1"/>
</dbReference>
<evidence type="ECO:0000313" key="13">
    <source>
        <dbReference type="Proteomes" id="UP001142055"/>
    </source>
</evidence>